<dbReference type="PROSITE" id="PS50109">
    <property type="entry name" value="HIS_KIN"/>
    <property type="match status" value="1"/>
</dbReference>
<dbReference type="SMART" id="SM00304">
    <property type="entry name" value="HAMP"/>
    <property type="match status" value="1"/>
</dbReference>
<evidence type="ECO:0000256" key="9">
    <source>
        <dbReference type="ARBA" id="ARBA00023012"/>
    </source>
</evidence>
<dbReference type="CDD" id="cd00082">
    <property type="entry name" value="HisKA"/>
    <property type="match status" value="1"/>
</dbReference>
<dbReference type="InterPro" id="IPR003660">
    <property type="entry name" value="HAMP_dom"/>
</dbReference>
<dbReference type="InterPro" id="IPR003594">
    <property type="entry name" value="HATPase_dom"/>
</dbReference>
<feature type="domain" description="HAMP" evidence="13">
    <location>
        <begin position="170"/>
        <end position="222"/>
    </location>
</feature>
<dbReference type="Gene3D" id="1.10.287.130">
    <property type="match status" value="1"/>
</dbReference>
<dbReference type="RefSeq" id="WP_172154136.1">
    <property type="nucleotide sequence ID" value="NZ_CP053564.1"/>
</dbReference>
<dbReference type="GO" id="GO:0000155">
    <property type="term" value="F:phosphorelay sensor kinase activity"/>
    <property type="evidence" value="ECO:0007669"/>
    <property type="project" value="InterPro"/>
</dbReference>
<dbReference type="Pfam" id="PF00672">
    <property type="entry name" value="HAMP"/>
    <property type="match status" value="1"/>
</dbReference>
<dbReference type="Gene3D" id="3.30.565.10">
    <property type="entry name" value="Histidine kinase-like ATPase, C-terminal domain"/>
    <property type="match status" value="1"/>
</dbReference>
<reference evidence="14 15" key="1">
    <citation type="submission" date="2020-05" db="EMBL/GenBank/DDBJ databases">
        <authorList>
            <person name="Mo P."/>
        </authorList>
    </citation>
    <scope>NUCLEOTIDE SEQUENCE [LARGE SCALE GENOMIC DNA]</scope>
    <source>
        <strain evidence="14 15">Gen01</strain>
    </source>
</reference>
<comment type="catalytic activity">
    <reaction evidence="1">
        <text>ATP + protein L-histidine = ADP + protein N-phospho-L-histidine.</text>
        <dbReference type="EC" id="2.7.13.3"/>
    </reaction>
</comment>
<protein>
    <recommendedName>
        <fullName evidence="3">histidine kinase</fullName>
        <ecNumber evidence="3">2.7.13.3</ecNumber>
    </recommendedName>
</protein>
<dbReference type="PROSITE" id="PS50885">
    <property type="entry name" value="HAMP"/>
    <property type="match status" value="1"/>
</dbReference>
<sequence>MRTRIVTLAVVSAAVAIVLFGLPLAVAGALYAQQYKILDLERQAERAAVRVSLALTEGDDPTEDDLDDVGELTFRSVYDTDGQLLLGRGPETGDQFVDKANGGRVSTGSLNGELVAAVPVIDAGDVVGVVRVSGSASTLLWPVGLAWIGMIGLAGLAIGAVYLLARRQAARLAQPLDQLSTAAQRLGNGDFSVRLPPVEYAEIDAVGSSLNRTASRLDDLLARERAFSAEASHQLRTPLTSLRLGLESALERADDDPRPALLQGLRSTERIERTVEELLTLARDTHGAVDALDVGALLAETRGQWSAQFEEQDRPLIVVVDPQTPPALASGAAVRQVLAVLLENALVHGQGPVRVSARDAGDAVGIEVSDRGPGITLTDAQLFTRRSPSATGHGLGLALARRLAEAEGGHLRLARPSPPQFALLLRAATSV</sequence>
<keyword evidence="10 11" id="KW-0472">Membrane</keyword>
<dbReference type="SMART" id="SM00388">
    <property type="entry name" value="HisKA"/>
    <property type="match status" value="1"/>
</dbReference>
<evidence type="ECO:0000259" key="13">
    <source>
        <dbReference type="PROSITE" id="PS50885"/>
    </source>
</evidence>
<dbReference type="SUPFAM" id="SSF47384">
    <property type="entry name" value="Homodimeric domain of signal transducing histidine kinase"/>
    <property type="match status" value="1"/>
</dbReference>
<evidence type="ECO:0000256" key="6">
    <source>
        <dbReference type="ARBA" id="ARBA00022692"/>
    </source>
</evidence>
<dbReference type="InterPro" id="IPR003661">
    <property type="entry name" value="HisK_dim/P_dom"/>
</dbReference>
<dbReference type="PANTHER" id="PTHR45436">
    <property type="entry name" value="SENSOR HISTIDINE KINASE YKOH"/>
    <property type="match status" value="1"/>
</dbReference>
<evidence type="ECO:0000256" key="1">
    <source>
        <dbReference type="ARBA" id="ARBA00000085"/>
    </source>
</evidence>
<dbReference type="Gene3D" id="6.10.340.10">
    <property type="match status" value="1"/>
</dbReference>
<dbReference type="EC" id="2.7.13.3" evidence="3"/>
<dbReference type="CDD" id="cd06225">
    <property type="entry name" value="HAMP"/>
    <property type="match status" value="1"/>
</dbReference>
<keyword evidence="6 11" id="KW-0812">Transmembrane</keyword>
<keyword evidence="4" id="KW-0597">Phosphoprotein</keyword>
<evidence type="ECO:0000256" key="10">
    <source>
        <dbReference type="ARBA" id="ARBA00023136"/>
    </source>
</evidence>
<keyword evidence="8 11" id="KW-1133">Transmembrane helix</keyword>
<evidence type="ECO:0000256" key="4">
    <source>
        <dbReference type="ARBA" id="ARBA00022553"/>
    </source>
</evidence>
<keyword evidence="15" id="KW-1185">Reference proteome</keyword>
<dbReference type="PRINTS" id="PR00344">
    <property type="entry name" value="BCTRLSENSOR"/>
</dbReference>
<evidence type="ECO:0000256" key="7">
    <source>
        <dbReference type="ARBA" id="ARBA00022777"/>
    </source>
</evidence>
<organism evidence="14 15">
    <name type="scientific">Pseudonocardia broussonetiae</name>
    <dbReference type="NCBI Taxonomy" id="2736640"/>
    <lineage>
        <taxon>Bacteria</taxon>
        <taxon>Bacillati</taxon>
        <taxon>Actinomycetota</taxon>
        <taxon>Actinomycetes</taxon>
        <taxon>Pseudonocardiales</taxon>
        <taxon>Pseudonocardiaceae</taxon>
        <taxon>Pseudonocardia</taxon>
    </lineage>
</organism>
<evidence type="ECO:0000313" key="14">
    <source>
        <dbReference type="EMBL" id="QJY44761.1"/>
    </source>
</evidence>
<name>A0A6M6JE67_9PSEU</name>
<dbReference type="KEGG" id="pbro:HOP40_02005"/>
<evidence type="ECO:0000256" key="11">
    <source>
        <dbReference type="SAM" id="Phobius"/>
    </source>
</evidence>
<dbReference type="SMART" id="SM00387">
    <property type="entry name" value="HATPase_c"/>
    <property type="match status" value="1"/>
</dbReference>
<dbReference type="AlphaFoldDB" id="A0A6M6JE67"/>
<dbReference type="InterPro" id="IPR004358">
    <property type="entry name" value="Sig_transdc_His_kin-like_C"/>
</dbReference>
<evidence type="ECO:0000256" key="2">
    <source>
        <dbReference type="ARBA" id="ARBA00004236"/>
    </source>
</evidence>
<keyword evidence="7 14" id="KW-0418">Kinase</keyword>
<proteinExistence type="predicted"/>
<evidence type="ECO:0000313" key="15">
    <source>
        <dbReference type="Proteomes" id="UP000505377"/>
    </source>
</evidence>
<dbReference type="Pfam" id="PF02518">
    <property type="entry name" value="HATPase_c"/>
    <property type="match status" value="1"/>
</dbReference>
<evidence type="ECO:0000256" key="5">
    <source>
        <dbReference type="ARBA" id="ARBA00022679"/>
    </source>
</evidence>
<dbReference type="PANTHER" id="PTHR45436:SF5">
    <property type="entry name" value="SENSOR HISTIDINE KINASE TRCS"/>
    <property type="match status" value="1"/>
</dbReference>
<feature type="domain" description="Histidine kinase" evidence="12">
    <location>
        <begin position="230"/>
        <end position="429"/>
    </location>
</feature>
<comment type="subcellular location">
    <subcellularLocation>
        <location evidence="2">Cell membrane</location>
    </subcellularLocation>
</comment>
<keyword evidence="5" id="KW-0808">Transferase</keyword>
<dbReference type="InterPro" id="IPR005467">
    <property type="entry name" value="His_kinase_dom"/>
</dbReference>
<dbReference type="InterPro" id="IPR050428">
    <property type="entry name" value="TCS_sensor_his_kinase"/>
</dbReference>
<gene>
    <name evidence="14" type="ORF">HOP40_02005</name>
</gene>
<dbReference type="InterPro" id="IPR036097">
    <property type="entry name" value="HisK_dim/P_sf"/>
</dbReference>
<dbReference type="Pfam" id="PF00512">
    <property type="entry name" value="HisKA"/>
    <property type="match status" value="1"/>
</dbReference>
<evidence type="ECO:0000256" key="3">
    <source>
        <dbReference type="ARBA" id="ARBA00012438"/>
    </source>
</evidence>
<dbReference type="Proteomes" id="UP000505377">
    <property type="component" value="Chromosome"/>
</dbReference>
<accession>A0A6M6JE67</accession>
<dbReference type="EMBL" id="CP053564">
    <property type="protein sequence ID" value="QJY44761.1"/>
    <property type="molecule type" value="Genomic_DNA"/>
</dbReference>
<dbReference type="GO" id="GO:0005886">
    <property type="term" value="C:plasma membrane"/>
    <property type="evidence" value="ECO:0007669"/>
    <property type="project" value="UniProtKB-SubCell"/>
</dbReference>
<evidence type="ECO:0000259" key="12">
    <source>
        <dbReference type="PROSITE" id="PS50109"/>
    </source>
</evidence>
<feature type="transmembrane region" description="Helical" evidence="11">
    <location>
        <begin position="139"/>
        <end position="165"/>
    </location>
</feature>
<keyword evidence="9" id="KW-0902">Two-component regulatory system</keyword>
<evidence type="ECO:0000256" key="8">
    <source>
        <dbReference type="ARBA" id="ARBA00022989"/>
    </source>
</evidence>
<dbReference type="InterPro" id="IPR036890">
    <property type="entry name" value="HATPase_C_sf"/>
</dbReference>
<dbReference type="SUPFAM" id="SSF158472">
    <property type="entry name" value="HAMP domain-like"/>
    <property type="match status" value="1"/>
</dbReference>
<dbReference type="SUPFAM" id="SSF55874">
    <property type="entry name" value="ATPase domain of HSP90 chaperone/DNA topoisomerase II/histidine kinase"/>
    <property type="match status" value="1"/>
</dbReference>